<dbReference type="PANTHER" id="PTHR10357:SF215">
    <property type="entry name" value="ALPHA-AMYLASE 1"/>
    <property type="match status" value="1"/>
</dbReference>
<evidence type="ECO:0000256" key="3">
    <source>
        <dbReference type="ARBA" id="ARBA00022723"/>
    </source>
</evidence>
<gene>
    <name evidence="6" type="ORF">SCAR479_13517</name>
</gene>
<evidence type="ECO:0000313" key="6">
    <source>
        <dbReference type="EMBL" id="KAK9769799.1"/>
    </source>
</evidence>
<comment type="similarity">
    <text evidence="2">Belongs to the glycosyl hydrolase 13 family.</text>
</comment>
<dbReference type="Gene3D" id="2.60.40.1180">
    <property type="entry name" value="Golgi alpha-mannosidase II"/>
    <property type="match status" value="1"/>
</dbReference>
<evidence type="ECO:0000313" key="7">
    <source>
        <dbReference type="Proteomes" id="UP001465668"/>
    </source>
</evidence>
<dbReference type="InterPro" id="IPR006047">
    <property type="entry name" value="GH13_cat_dom"/>
</dbReference>
<dbReference type="PANTHER" id="PTHR10357">
    <property type="entry name" value="ALPHA-AMYLASE FAMILY MEMBER"/>
    <property type="match status" value="1"/>
</dbReference>
<feature type="domain" description="Glycosyl hydrolase family 13 catalytic" evidence="5">
    <location>
        <begin position="22"/>
        <end position="465"/>
    </location>
</feature>
<sequence>MAVCQDHEIVGVPYEVGATVYQIMVDRFYDGDTSNNGPLEDTERGRATNTLSQIAKTPEEASINWRYRLMNGGDWKGVTKNMDYIAGMGFKAIWISPVSEPQMWASKFPKHWMPAFKNAPPDEYITLPSAYHGYNAFNPDEYNHFFGTRDDLRDLVNAAHDRGMSVVVDIVANHVGSFLDPQRKEPGYSPKFFDDSYTTTYRPAHPWDNTSWYKTDDIADDPKLKHDIDYLVSKGFLGLDNFNYRNPDTKEAILNATAEHMAYIGADAMRIDAGAYVYPADLHDYEEITGRKAFTEIADGDVGFISQWMTQGNERLGTWGLLDFPLYHAIRHNFAQAHPFTDSNESTVASVFAQDHVYGHNALHMQTFVDNHDVNRFLTEAGDDIGKLHQALIFLFTVRGQPIVLYGTEQEKGNDGGKLIQDFFVDTTNRWSMFTHDESSGKTMPTHFKTDTGTFKLIKSLNGLRDRFAALRTGLQREMWVDDSVYSFSRQCETADPEIVAIFSIDNAHKCLSIPLRKESALHKGSKLVNVWDDDDVIQVENSNGTNKITVCLGAFSSKIYHGF</sequence>
<keyword evidence="7" id="KW-1185">Reference proteome</keyword>
<reference evidence="6 7" key="1">
    <citation type="submission" date="2024-02" db="EMBL/GenBank/DDBJ databases">
        <title>First draft genome assembly of two strains of Seiridium cardinale.</title>
        <authorList>
            <person name="Emiliani G."/>
            <person name="Scali E."/>
        </authorList>
    </citation>
    <scope>NUCLEOTIDE SEQUENCE [LARGE SCALE GENOMIC DNA]</scope>
    <source>
        <strain evidence="6 7">BM-138-000479</strain>
    </source>
</reference>
<name>A0ABR2X7N9_9PEZI</name>
<keyword evidence="3" id="KW-0479">Metal-binding</keyword>
<dbReference type="Gene3D" id="3.20.20.80">
    <property type="entry name" value="Glycosidases"/>
    <property type="match status" value="1"/>
</dbReference>
<dbReference type="SMART" id="SM00642">
    <property type="entry name" value="Aamy"/>
    <property type="match status" value="1"/>
</dbReference>
<protein>
    <submittedName>
        <fullName evidence="6">Alpha amylase</fullName>
    </submittedName>
</protein>
<keyword evidence="4" id="KW-0732">Signal</keyword>
<evidence type="ECO:0000256" key="4">
    <source>
        <dbReference type="ARBA" id="ARBA00022729"/>
    </source>
</evidence>
<evidence type="ECO:0000256" key="2">
    <source>
        <dbReference type="ARBA" id="ARBA00008061"/>
    </source>
</evidence>
<dbReference type="Pfam" id="PF00128">
    <property type="entry name" value="Alpha-amylase"/>
    <property type="match status" value="1"/>
</dbReference>
<dbReference type="InterPro" id="IPR017853">
    <property type="entry name" value="GH"/>
</dbReference>
<dbReference type="InterPro" id="IPR013780">
    <property type="entry name" value="Glyco_hydro_b"/>
</dbReference>
<comment type="caution">
    <text evidence="6">The sequence shown here is derived from an EMBL/GenBank/DDBJ whole genome shotgun (WGS) entry which is preliminary data.</text>
</comment>
<accession>A0ABR2X7N9</accession>
<dbReference type="Proteomes" id="UP001465668">
    <property type="component" value="Unassembled WGS sequence"/>
</dbReference>
<evidence type="ECO:0000259" key="5">
    <source>
        <dbReference type="SMART" id="SM00642"/>
    </source>
</evidence>
<proteinExistence type="inferred from homology"/>
<dbReference type="EMBL" id="JARVKM010000110">
    <property type="protein sequence ID" value="KAK9769799.1"/>
    <property type="molecule type" value="Genomic_DNA"/>
</dbReference>
<comment type="cofactor">
    <cofactor evidence="1">
        <name>Ca(2+)</name>
        <dbReference type="ChEBI" id="CHEBI:29108"/>
    </cofactor>
</comment>
<dbReference type="SUPFAM" id="SSF51445">
    <property type="entry name" value="(Trans)glycosidases"/>
    <property type="match status" value="1"/>
</dbReference>
<organism evidence="6 7">
    <name type="scientific">Seiridium cardinale</name>
    <dbReference type="NCBI Taxonomy" id="138064"/>
    <lineage>
        <taxon>Eukaryota</taxon>
        <taxon>Fungi</taxon>
        <taxon>Dikarya</taxon>
        <taxon>Ascomycota</taxon>
        <taxon>Pezizomycotina</taxon>
        <taxon>Sordariomycetes</taxon>
        <taxon>Xylariomycetidae</taxon>
        <taxon>Amphisphaeriales</taxon>
        <taxon>Sporocadaceae</taxon>
        <taxon>Seiridium</taxon>
    </lineage>
</organism>
<evidence type="ECO:0000256" key="1">
    <source>
        <dbReference type="ARBA" id="ARBA00001913"/>
    </source>
</evidence>